<evidence type="ECO:0000313" key="7">
    <source>
        <dbReference type="Proteomes" id="UP000186851"/>
    </source>
</evidence>
<sequence>MAKDKAYGAIIFIVAVIIIIGYTYWVILVPLLPDVLPLGNTLLANYLWALAIPLWLAIIGIMAIAAWIGYTMMTTPPPIPIEELEEEMSEVEAEKAQ</sequence>
<dbReference type="Proteomes" id="UP000186851">
    <property type="component" value="Chromosome"/>
</dbReference>
<evidence type="ECO:0000256" key="3">
    <source>
        <dbReference type="ARBA" id="ARBA00022989"/>
    </source>
</evidence>
<dbReference type="GO" id="GO:0016020">
    <property type="term" value="C:membrane"/>
    <property type="evidence" value="ECO:0007669"/>
    <property type="project" value="UniProtKB-SubCell"/>
</dbReference>
<reference evidence="6" key="2">
    <citation type="journal article" date="2022" name="Nat. Microbiol.">
        <title>A closed Candidatus Odinarchaeum chromosome exposes Asgard archaeal viruses.</title>
        <authorList>
            <person name="Tamarit D."/>
            <person name="Caceres E.F."/>
            <person name="Krupovic M."/>
            <person name="Nijland R."/>
            <person name="Eme L."/>
            <person name="Robinson N.P."/>
            <person name="Ettema T.J.G."/>
        </authorList>
    </citation>
    <scope>NUCLEOTIDE SEQUENCE</scope>
    <source>
        <strain evidence="6">LCB_4</strain>
    </source>
</reference>
<proteinExistence type="predicted"/>
<keyword evidence="2 5" id="KW-0812">Transmembrane</keyword>
<evidence type="ECO:0000313" key="6">
    <source>
        <dbReference type="EMBL" id="WEU39837.1"/>
    </source>
</evidence>
<feature type="transmembrane region" description="Helical" evidence="5">
    <location>
        <begin position="7"/>
        <end position="27"/>
    </location>
</feature>
<evidence type="ECO:0000256" key="1">
    <source>
        <dbReference type="ARBA" id="ARBA00004141"/>
    </source>
</evidence>
<evidence type="ECO:0000256" key="2">
    <source>
        <dbReference type="ARBA" id="ARBA00022692"/>
    </source>
</evidence>
<dbReference type="InterPro" id="IPR009914">
    <property type="entry name" value="DPM2"/>
</dbReference>
<comment type="subcellular location">
    <subcellularLocation>
        <location evidence="1">Membrane</location>
        <topology evidence="1">Multi-pass membrane protein</topology>
    </subcellularLocation>
</comment>
<dbReference type="Pfam" id="PF07297">
    <property type="entry name" value="DPM2"/>
    <property type="match status" value="1"/>
</dbReference>
<keyword evidence="4 5" id="KW-0472">Membrane</keyword>
<organism evidence="6 7">
    <name type="scientific">Odinarchaeota yellowstonii (strain LCB_4)</name>
    <dbReference type="NCBI Taxonomy" id="1841599"/>
    <lineage>
        <taxon>Archaea</taxon>
        <taxon>Promethearchaeati</taxon>
        <taxon>Candidatus Odinarchaeota</taxon>
        <taxon>Candidatus Odinarchaeia</taxon>
        <taxon>Candidatus Odinarchaeales</taxon>
        <taxon>Candidatus Odinarchaeaceae</taxon>
        <taxon>Candidatus Odinarchaeum</taxon>
    </lineage>
</organism>
<dbReference type="AlphaFoldDB" id="A0AAF0IBC9"/>
<evidence type="ECO:0008006" key="8">
    <source>
        <dbReference type="Google" id="ProtNLM"/>
    </source>
</evidence>
<feature type="transmembrane region" description="Helical" evidence="5">
    <location>
        <begin position="47"/>
        <end position="70"/>
    </location>
</feature>
<dbReference type="KEGG" id="oyw:OdinLCB4_005030"/>
<dbReference type="GO" id="GO:0030234">
    <property type="term" value="F:enzyme regulator activity"/>
    <property type="evidence" value="ECO:0007669"/>
    <property type="project" value="InterPro"/>
</dbReference>
<gene>
    <name evidence="6" type="ORF">OdinLCB4_005030</name>
</gene>
<keyword evidence="3 5" id="KW-1133">Transmembrane helix</keyword>
<protein>
    <recommendedName>
        <fullName evidence="8">Transcriptional regulator</fullName>
    </recommendedName>
</protein>
<accession>A0AAF0IBC9</accession>
<reference evidence="6" key="1">
    <citation type="journal article" date="2017" name="Nature">
        <title>Asgard archaea illuminate the origin of eukaryotic cellular complexity.</title>
        <authorList>
            <person name="Zaremba-Niedzwiedzka K."/>
            <person name="Caceres E.F."/>
            <person name="Saw J.H."/>
            <person name="Backstrom D."/>
            <person name="Juzokaite L."/>
            <person name="Vancaester E."/>
            <person name="Seitz K.W."/>
            <person name="Anantharaman K."/>
            <person name="Starnawski P."/>
            <person name="Kjeldsen K.U."/>
            <person name="Scott M.B."/>
            <person name="Nunoura T."/>
            <person name="Banfield J.F."/>
            <person name="Schramm A."/>
            <person name="Baker B.J."/>
            <person name="Spang A."/>
            <person name="Ettema T.J.G."/>
        </authorList>
    </citation>
    <scope>NUCLEOTIDE SEQUENCE</scope>
    <source>
        <strain evidence="6">LCB_4</strain>
    </source>
</reference>
<name>A0AAF0IBC9_ODILC</name>
<evidence type="ECO:0000256" key="4">
    <source>
        <dbReference type="ARBA" id="ARBA00023136"/>
    </source>
</evidence>
<evidence type="ECO:0000256" key="5">
    <source>
        <dbReference type="SAM" id="Phobius"/>
    </source>
</evidence>
<dbReference type="EMBL" id="CP091871">
    <property type="protein sequence ID" value="WEU39837.1"/>
    <property type="molecule type" value="Genomic_DNA"/>
</dbReference>
<dbReference type="GO" id="GO:0180047">
    <property type="term" value="P:dolichol phosphate mannose biosynthetic process"/>
    <property type="evidence" value="ECO:0007669"/>
    <property type="project" value="InterPro"/>
</dbReference>